<dbReference type="AlphaFoldDB" id="A0A380WR97"/>
<dbReference type="Proteomes" id="UP000254701">
    <property type="component" value="Unassembled WGS sequence"/>
</dbReference>
<dbReference type="CDD" id="cd06815">
    <property type="entry name" value="PLPDE_III_AR_like_1"/>
    <property type="match status" value="1"/>
</dbReference>
<proteinExistence type="predicted"/>
<evidence type="ECO:0000256" key="1">
    <source>
        <dbReference type="ARBA" id="ARBA00001933"/>
    </source>
</evidence>
<protein>
    <submittedName>
        <fullName evidence="5">Arginase</fullName>
        <ecNumber evidence="5">3.5.3.1</ecNumber>
    </submittedName>
</protein>
<feature type="domain" description="Alanine racemase N-terminal" evidence="4">
    <location>
        <begin position="8"/>
        <end position="224"/>
    </location>
</feature>
<dbReference type="InterPro" id="IPR029066">
    <property type="entry name" value="PLP-binding_barrel"/>
</dbReference>
<comment type="cofactor">
    <cofactor evidence="1">
        <name>pyridoxal 5'-phosphate</name>
        <dbReference type="ChEBI" id="CHEBI:597326"/>
    </cofactor>
</comment>
<dbReference type="PANTHER" id="PTHR30511">
    <property type="entry name" value="ALANINE RACEMASE"/>
    <property type="match status" value="1"/>
</dbReference>
<evidence type="ECO:0000313" key="5">
    <source>
        <dbReference type="EMBL" id="SUU91453.1"/>
    </source>
</evidence>
<keyword evidence="2" id="KW-0663">Pyridoxal phosphate</keyword>
<dbReference type="PANTHER" id="PTHR30511:SF3">
    <property type="entry name" value="LYSINE RACEMASE"/>
    <property type="match status" value="1"/>
</dbReference>
<dbReference type="GO" id="GO:0030170">
    <property type="term" value="F:pyridoxal phosphate binding"/>
    <property type="evidence" value="ECO:0007669"/>
    <property type="project" value="TreeGrafter"/>
</dbReference>
<reference evidence="5 6" key="1">
    <citation type="submission" date="2018-06" db="EMBL/GenBank/DDBJ databases">
        <authorList>
            <consortium name="Pathogen Informatics"/>
            <person name="Doyle S."/>
        </authorList>
    </citation>
    <scope>NUCLEOTIDE SEQUENCE [LARGE SCALE GENOMIC DNA]</scope>
    <source>
        <strain evidence="5 6">NCTC10684</strain>
    </source>
</reference>
<organism evidence="5 6">
    <name type="scientific">Aminobacter aminovorans</name>
    <name type="common">Chelatobacter heintzii</name>
    <dbReference type="NCBI Taxonomy" id="83263"/>
    <lineage>
        <taxon>Bacteria</taxon>
        <taxon>Pseudomonadati</taxon>
        <taxon>Pseudomonadota</taxon>
        <taxon>Alphaproteobacteria</taxon>
        <taxon>Hyphomicrobiales</taxon>
        <taxon>Phyllobacteriaceae</taxon>
        <taxon>Aminobacter</taxon>
    </lineage>
</organism>
<evidence type="ECO:0000256" key="3">
    <source>
        <dbReference type="ARBA" id="ARBA00023235"/>
    </source>
</evidence>
<dbReference type="OrthoDB" id="504078at2"/>
<dbReference type="InterPro" id="IPR001608">
    <property type="entry name" value="Ala_racemase_N"/>
</dbReference>
<gene>
    <name evidence="5" type="primary">arg</name>
    <name evidence="5" type="ORF">NCTC10684_04719</name>
</gene>
<dbReference type="SUPFAM" id="SSF51419">
    <property type="entry name" value="PLP-binding barrel"/>
    <property type="match status" value="1"/>
</dbReference>
<dbReference type="GO" id="GO:0046872">
    <property type="term" value="F:metal ion binding"/>
    <property type="evidence" value="ECO:0007669"/>
    <property type="project" value="InterPro"/>
</dbReference>
<name>A0A380WR97_AMIAI</name>
<dbReference type="GO" id="GO:0004053">
    <property type="term" value="F:arginase activity"/>
    <property type="evidence" value="ECO:0007669"/>
    <property type="project" value="UniProtKB-EC"/>
</dbReference>
<dbReference type="Pfam" id="PF00491">
    <property type="entry name" value="Arginase"/>
    <property type="match status" value="1"/>
</dbReference>
<dbReference type="InterPro" id="IPR000821">
    <property type="entry name" value="Ala_racemase"/>
</dbReference>
<dbReference type="RefSeq" id="WP_115733317.1">
    <property type="nucleotide sequence ID" value="NZ_BAAAVY010000017.1"/>
</dbReference>
<dbReference type="Gene3D" id="3.20.20.10">
    <property type="entry name" value="Alanine racemase"/>
    <property type="match status" value="1"/>
</dbReference>
<dbReference type="InterPro" id="IPR023696">
    <property type="entry name" value="Ureohydrolase_dom_sf"/>
</dbReference>
<dbReference type="Pfam" id="PF01168">
    <property type="entry name" value="Ala_racemase_N"/>
    <property type="match status" value="1"/>
</dbReference>
<dbReference type="GO" id="GO:0005829">
    <property type="term" value="C:cytosol"/>
    <property type="evidence" value="ECO:0007669"/>
    <property type="project" value="TreeGrafter"/>
</dbReference>
<dbReference type="EMBL" id="UFSM01000001">
    <property type="protein sequence ID" value="SUU91453.1"/>
    <property type="molecule type" value="Genomic_DNA"/>
</dbReference>
<dbReference type="SUPFAM" id="SSF52768">
    <property type="entry name" value="Arginase/deacetylase"/>
    <property type="match status" value="1"/>
</dbReference>
<accession>A0A380WR97</accession>
<dbReference type="PRINTS" id="PR00116">
    <property type="entry name" value="ARGINASE"/>
</dbReference>
<dbReference type="GO" id="GO:0008784">
    <property type="term" value="F:alanine racemase activity"/>
    <property type="evidence" value="ECO:0007669"/>
    <property type="project" value="TreeGrafter"/>
</dbReference>
<keyword evidence="5" id="KW-0378">Hydrolase</keyword>
<keyword evidence="3" id="KW-0413">Isomerase</keyword>
<dbReference type="EC" id="3.5.3.1" evidence="5"/>
<dbReference type="Gene3D" id="3.40.800.10">
    <property type="entry name" value="Ureohydrolase domain"/>
    <property type="match status" value="1"/>
</dbReference>
<sequence>MSGPQVAIDLGRIERNARAVVERASLSGIKVFGVTKGSCGMPQVARAMLRGGVSGLAESRFENIRRLRESGIGCPVMLLRSPPISRVEEVVRTVDISLQSELEIIREISRIAQRIGRVHDIMLMVDLGDLREGIWPNDLLPTVERVLELPGVRIAGLGTNLTCFGAIMPTEENLNQLVAYAYKVERLAGISLDWVSGGNSSSLPLLLDNKLPAGINNLRIGEAILQGGYETFREEPWRELEFNAFRLTGDLIEVKVKPSLPIGESGYDAFGNQPVFVDEGDRLRGIANIGREDTMIEGLVPINPGVRVLGASSDHLVLDITEAEPPLVVGDRVSFHMNYGALLTAMTSEYVEKAPMHDIADFTGRRMVSIVADGAAGSLLARQSAGTRLEQMQFDVIEIADAEHPPAGLVRLHAGADRHTALRALSDAAEATHSLGLIWIDSIAALMPESEGGDEAPERSVLARVLGLDHKPGALQPQLSPENVVLVGLREADPAEVRILKDSRVTAFTMAEVDGSGMREVMREAIRIASSGTVGFHVSYSPSATEIPGWVIGSGGMTVRETHQAMEAIALSGGMLSMDVSGLGAETEPRVVAEAVNFVMSAFGKRIL</sequence>
<evidence type="ECO:0000313" key="6">
    <source>
        <dbReference type="Proteomes" id="UP000254701"/>
    </source>
</evidence>
<dbReference type="InterPro" id="IPR006035">
    <property type="entry name" value="Ureohydrolase"/>
</dbReference>
<evidence type="ECO:0000256" key="2">
    <source>
        <dbReference type="ARBA" id="ARBA00022898"/>
    </source>
</evidence>
<evidence type="ECO:0000259" key="4">
    <source>
        <dbReference type="Pfam" id="PF01168"/>
    </source>
</evidence>